<organism evidence="9 10">
    <name type="scientific">Branchiostoma belcheri</name>
    <name type="common">Amphioxus</name>
    <dbReference type="NCBI Taxonomy" id="7741"/>
    <lineage>
        <taxon>Eukaryota</taxon>
        <taxon>Metazoa</taxon>
        <taxon>Chordata</taxon>
        <taxon>Cephalochordata</taxon>
        <taxon>Leptocardii</taxon>
        <taxon>Amphioxiformes</taxon>
        <taxon>Branchiostomatidae</taxon>
        <taxon>Branchiostoma</taxon>
    </lineage>
</organism>
<comment type="similarity">
    <text evidence="6">Belongs to the TPT transporter family. SLC35E subfamily.</text>
</comment>
<comment type="subcellular location">
    <subcellularLocation>
        <location evidence="1">Membrane</location>
        <topology evidence="1">Multi-pass membrane protein</topology>
    </subcellularLocation>
</comment>
<accession>A0A6P4Z162</accession>
<dbReference type="Proteomes" id="UP000515135">
    <property type="component" value="Unplaced"/>
</dbReference>
<feature type="transmembrane region" description="Helical" evidence="7">
    <location>
        <begin position="65"/>
        <end position="88"/>
    </location>
</feature>
<evidence type="ECO:0000313" key="10">
    <source>
        <dbReference type="RefSeq" id="XP_019635315.1"/>
    </source>
</evidence>
<evidence type="ECO:0000256" key="3">
    <source>
        <dbReference type="ARBA" id="ARBA00022989"/>
    </source>
</evidence>
<sequence length="309" mass="34286">MASSGAITFGVLGNLVSSISIIFLNKWIYVNVGFPNISLTLVHFVITFLGLYASQLANVFNPKSLLLWKVVPLSLTFCGFVVLTNLSLQNNTVGTYQVVKCMTMPVIMFIQTKFYQKTFSMQVKLTAVPITLGVFLNSYYDMKFNLLGSLYAGLGVLVTSMYQILVGAKQQEFQVNSMQLLYYQAPLSAGMLLFVVPIFEPITGEHGLLQAWSYQALGMVVLSGIMAFSVNLSIFWIIGNTSPVTYNVIGHLKFCITIIGGFVIFRDPVTTNQCVGIALTLAGIMAYTHFKTMEKQEEMQRTKSIMQKV</sequence>
<feature type="transmembrane region" description="Helical" evidence="7">
    <location>
        <begin position="28"/>
        <end position="53"/>
    </location>
</feature>
<dbReference type="KEGG" id="bbel:109478286"/>
<evidence type="ECO:0000256" key="6">
    <source>
        <dbReference type="ARBA" id="ARBA00093775"/>
    </source>
</evidence>
<keyword evidence="9" id="KW-1185">Reference proteome</keyword>
<dbReference type="AlphaFoldDB" id="A0A6P4Z162"/>
<dbReference type="InterPro" id="IPR004853">
    <property type="entry name" value="Sugar_P_trans_dom"/>
</dbReference>
<feature type="transmembrane region" description="Helical" evidence="7">
    <location>
        <begin position="270"/>
        <end position="290"/>
    </location>
</feature>
<dbReference type="InterPro" id="IPR050186">
    <property type="entry name" value="TPT_transporter"/>
</dbReference>
<dbReference type="OrthoDB" id="5547497at2759"/>
<dbReference type="SUPFAM" id="SSF103481">
    <property type="entry name" value="Multidrug resistance efflux transporter EmrE"/>
    <property type="match status" value="1"/>
</dbReference>
<gene>
    <name evidence="10" type="primary">LOC109478286</name>
</gene>
<evidence type="ECO:0000256" key="5">
    <source>
        <dbReference type="ARBA" id="ARBA00093767"/>
    </source>
</evidence>
<evidence type="ECO:0000313" key="9">
    <source>
        <dbReference type="Proteomes" id="UP000515135"/>
    </source>
</evidence>
<keyword evidence="2 7" id="KW-0812">Transmembrane</keyword>
<feature type="transmembrane region" description="Helical" evidence="7">
    <location>
        <begin position="146"/>
        <end position="168"/>
    </location>
</feature>
<dbReference type="RefSeq" id="XP_019635315.1">
    <property type="nucleotide sequence ID" value="XM_019779756.1"/>
</dbReference>
<keyword evidence="3 7" id="KW-1133">Transmembrane helix</keyword>
<feature type="transmembrane region" description="Helical" evidence="7">
    <location>
        <begin position="244"/>
        <end position="264"/>
    </location>
</feature>
<feature type="transmembrane region" description="Helical" evidence="7">
    <location>
        <begin position="211"/>
        <end position="237"/>
    </location>
</feature>
<feature type="domain" description="Sugar phosphate transporter" evidence="8">
    <location>
        <begin position="18"/>
        <end position="287"/>
    </location>
</feature>
<feature type="transmembrane region" description="Helical" evidence="7">
    <location>
        <begin position="180"/>
        <end position="199"/>
    </location>
</feature>
<feature type="transmembrane region" description="Helical" evidence="7">
    <location>
        <begin position="123"/>
        <end position="140"/>
    </location>
</feature>
<dbReference type="GO" id="GO:0016020">
    <property type="term" value="C:membrane"/>
    <property type="evidence" value="ECO:0007669"/>
    <property type="project" value="UniProtKB-SubCell"/>
</dbReference>
<reference evidence="10" key="1">
    <citation type="submission" date="2025-08" db="UniProtKB">
        <authorList>
            <consortium name="RefSeq"/>
        </authorList>
    </citation>
    <scope>IDENTIFICATION</scope>
    <source>
        <tissue evidence="10">Gonad</tissue>
    </source>
</reference>
<proteinExistence type="inferred from homology"/>
<evidence type="ECO:0000259" key="8">
    <source>
        <dbReference type="Pfam" id="PF03151"/>
    </source>
</evidence>
<evidence type="ECO:0000256" key="4">
    <source>
        <dbReference type="ARBA" id="ARBA00023136"/>
    </source>
</evidence>
<evidence type="ECO:0000256" key="7">
    <source>
        <dbReference type="SAM" id="Phobius"/>
    </source>
</evidence>
<dbReference type="Pfam" id="PF03151">
    <property type="entry name" value="TPT"/>
    <property type="match status" value="1"/>
</dbReference>
<dbReference type="GeneID" id="109478286"/>
<evidence type="ECO:0000256" key="2">
    <source>
        <dbReference type="ARBA" id="ARBA00022692"/>
    </source>
</evidence>
<dbReference type="PANTHER" id="PTHR11132">
    <property type="entry name" value="SOLUTE CARRIER FAMILY 35"/>
    <property type="match status" value="1"/>
</dbReference>
<dbReference type="InterPro" id="IPR037185">
    <property type="entry name" value="EmrE-like"/>
</dbReference>
<evidence type="ECO:0000256" key="1">
    <source>
        <dbReference type="ARBA" id="ARBA00004141"/>
    </source>
</evidence>
<keyword evidence="4 7" id="KW-0472">Membrane</keyword>
<comment type="function">
    <text evidence="5">Putative transporter.</text>
</comment>
<name>A0A6P4Z162_BRABE</name>
<protein>
    <submittedName>
        <fullName evidence="10">Solute carrier family 35 member E3-like</fullName>
    </submittedName>
</protein>